<evidence type="ECO:0000256" key="1">
    <source>
        <dbReference type="ARBA" id="ARBA00004370"/>
    </source>
</evidence>
<evidence type="ECO:0000256" key="3">
    <source>
        <dbReference type="ARBA" id="ARBA00023136"/>
    </source>
</evidence>
<keyword evidence="3 6" id="KW-0472">Membrane</keyword>
<evidence type="ECO:0000256" key="4">
    <source>
        <dbReference type="SAM" id="Coils"/>
    </source>
</evidence>
<dbReference type="InterPro" id="IPR031905">
    <property type="entry name" value="Flotillin_C"/>
</dbReference>
<sequence>MDYILENWSIFLAILVGLFVLIIIVSGYVKAPPDKVYIISGLRKNAKYVIGRASIKIPFLERKDELELSLVQVDIKTETAVPTKEFINVRVDGVANVKVSSDPESVSRAAENFLNKDKNYISAIAQQVLEGNMREIIGQMELTELVHNRDVFAQNVQESTTKELSNMGLSVINLTIQNFIDDNNVIENLGIDNVTKIQKEAAIARANSERDIKIAQSQANSQANDADVTSQTQIAITQNELAIKRATLKSQADTEQAKSDASYSIAQQISRKQIEVETVNAEIAKTEREAEQKQKEIEVRENALRAEVEKVADADRYREQQKAEAELFKRKKEAEALAFEIEREAEAEQKRAEAIRQVGLAEAEIIERKAEALNRYTQSALSQMLIEKLPEIVKGAAEPLSKTEKIIMFGDGNAEKMVGDTLKSSLGVVEGLKEGTGIDLAAILNGFAGTKMALDASKAEDEVIKPEVVEKEESDKPAKETKKKKTDKQQVIENIAAVVEEKVIPEVKERIEDLTKDKEKTSDDTKDSEDKKDNGLDEIVFKV</sequence>
<keyword evidence="6" id="KW-1133">Transmembrane helix</keyword>
<evidence type="ECO:0000313" key="8">
    <source>
        <dbReference type="EMBL" id="MDQ0359485.1"/>
    </source>
</evidence>
<protein>
    <submittedName>
        <fullName evidence="8">Flotillin</fullName>
    </submittedName>
</protein>
<feature type="coiled-coil region" evidence="4">
    <location>
        <begin position="331"/>
        <end position="364"/>
    </location>
</feature>
<dbReference type="InterPro" id="IPR001107">
    <property type="entry name" value="Band_7"/>
</dbReference>
<feature type="region of interest" description="Disordered" evidence="5">
    <location>
        <begin position="509"/>
        <end position="543"/>
    </location>
</feature>
<dbReference type="Gene3D" id="3.30.479.30">
    <property type="entry name" value="Band 7 domain"/>
    <property type="match status" value="1"/>
</dbReference>
<keyword evidence="9" id="KW-1185">Reference proteome</keyword>
<dbReference type="Pfam" id="PF01145">
    <property type="entry name" value="Band_7"/>
    <property type="match status" value="1"/>
</dbReference>
<feature type="domain" description="Band 7" evidence="7">
    <location>
        <begin position="26"/>
        <end position="193"/>
    </location>
</feature>
<dbReference type="InterPro" id="IPR036013">
    <property type="entry name" value="Band_7/SPFH_dom_sf"/>
</dbReference>
<dbReference type="RefSeq" id="WP_307404631.1">
    <property type="nucleotide sequence ID" value="NZ_JAUSUR010000001.1"/>
</dbReference>
<evidence type="ECO:0000256" key="5">
    <source>
        <dbReference type="SAM" id="MobiDB-lite"/>
    </source>
</evidence>
<dbReference type="SUPFAM" id="SSF117892">
    <property type="entry name" value="Band 7/SPFH domain"/>
    <property type="match status" value="1"/>
</dbReference>
<dbReference type="PANTHER" id="PTHR13806">
    <property type="entry name" value="FLOTILLIN-RELATED"/>
    <property type="match status" value="1"/>
</dbReference>
<organism evidence="8 9">
    <name type="scientific">Breznakia pachnodae</name>
    <dbReference type="NCBI Taxonomy" id="265178"/>
    <lineage>
        <taxon>Bacteria</taxon>
        <taxon>Bacillati</taxon>
        <taxon>Bacillota</taxon>
        <taxon>Erysipelotrichia</taxon>
        <taxon>Erysipelotrichales</taxon>
        <taxon>Erysipelotrichaceae</taxon>
        <taxon>Breznakia</taxon>
    </lineage>
</organism>
<dbReference type="EMBL" id="JAUSUR010000001">
    <property type="protein sequence ID" value="MDQ0359485.1"/>
    <property type="molecule type" value="Genomic_DNA"/>
</dbReference>
<accession>A0ABU0DXW9</accession>
<dbReference type="InterPro" id="IPR027705">
    <property type="entry name" value="Flotillin_fam"/>
</dbReference>
<gene>
    <name evidence="8" type="ORF">J2S15_000216</name>
</gene>
<comment type="subcellular location">
    <subcellularLocation>
        <location evidence="1">Membrane</location>
    </subcellularLocation>
</comment>
<evidence type="ECO:0000259" key="7">
    <source>
        <dbReference type="SMART" id="SM00244"/>
    </source>
</evidence>
<comment type="similarity">
    <text evidence="2">Belongs to the band 7/mec-2 family. Flotillin subfamily.</text>
</comment>
<dbReference type="CDD" id="cd03399">
    <property type="entry name" value="SPFH_flotillin"/>
    <property type="match status" value="1"/>
</dbReference>
<evidence type="ECO:0000313" key="9">
    <source>
        <dbReference type="Proteomes" id="UP001230220"/>
    </source>
</evidence>
<evidence type="ECO:0000256" key="2">
    <source>
        <dbReference type="ARBA" id="ARBA00007161"/>
    </source>
</evidence>
<dbReference type="Proteomes" id="UP001230220">
    <property type="component" value="Unassembled WGS sequence"/>
</dbReference>
<comment type="caution">
    <text evidence="8">The sequence shown here is derived from an EMBL/GenBank/DDBJ whole genome shotgun (WGS) entry which is preliminary data.</text>
</comment>
<dbReference type="Pfam" id="PF15975">
    <property type="entry name" value="Flot"/>
    <property type="match status" value="1"/>
</dbReference>
<keyword evidence="4" id="KW-0175">Coiled coil</keyword>
<dbReference type="PANTHER" id="PTHR13806:SF46">
    <property type="entry name" value="FLOTILLIN-1-RELATED"/>
    <property type="match status" value="1"/>
</dbReference>
<feature type="transmembrane region" description="Helical" evidence="6">
    <location>
        <begin position="7"/>
        <end position="29"/>
    </location>
</feature>
<name>A0ABU0DXW9_9FIRM</name>
<dbReference type="SMART" id="SM00244">
    <property type="entry name" value="PHB"/>
    <property type="match status" value="1"/>
</dbReference>
<keyword evidence="6" id="KW-0812">Transmembrane</keyword>
<evidence type="ECO:0000256" key="6">
    <source>
        <dbReference type="SAM" id="Phobius"/>
    </source>
</evidence>
<feature type="coiled-coil region" evidence="4">
    <location>
        <begin position="269"/>
        <end position="307"/>
    </location>
</feature>
<reference evidence="8 9" key="1">
    <citation type="submission" date="2023-07" db="EMBL/GenBank/DDBJ databases">
        <title>Genomic Encyclopedia of Type Strains, Phase IV (KMG-IV): sequencing the most valuable type-strain genomes for metagenomic binning, comparative biology and taxonomic classification.</title>
        <authorList>
            <person name="Goeker M."/>
        </authorList>
    </citation>
    <scope>NUCLEOTIDE SEQUENCE [LARGE SCALE GENOMIC DNA]</scope>
    <source>
        <strain evidence="8 9">DSM 16784</strain>
    </source>
</reference>
<proteinExistence type="inferred from homology"/>